<feature type="signal peptide" evidence="1">
    <location>
        <begin position="1"/>
        <end position="25"/>
    </location>
</feature>
<dbReference type="InterPro" id="IPR037291">
    <property type="entry name" value="DUF4139"/>
</dbReference>
<dbReference type="PANTHER" id="PTHR38075">
    <property type="entry name" value="DUF4139 DOMAIN-CONTAINING PROTEIN"/>
    <property type="match status" value="1"/>
</dbReference>
<reference evidence="3 4" key="1">
    <citation type="submission" date="2024-06" db="EMBL/GenBank/DDBJ databases">
        <authorList>
            <person name="Woo H."/>
        </authorList>
    </citation>
    <scope>NUCLEOTIDE SEQUENCE [LARGE SCALE GENOMIC DNA]</scope>
    <source>
        <strain evidence="3 4">S2-g</strain>
    </source>
</reference>
<proteinExistence type="predicted"/>
<feature type="chain" id="PRO_5047419118" evidence="1">
    <location>
        <begin position="26"/>
        <end position="494"/>
    </location>
</feature>
<gene>
    <name evidence="3" type="ORF">ABQJ56_07760</name>
</gene>
<protein>
    <submittedName>
        <fullName evidence="3">DUF4139 domain-containing protein</fullName>
    </submittedName>
</protein>
<evidence type="ECO:0000259" key="2">
    <source>
        <dbReference type="Pfam" id="PF13598"/>
    </source>
</evidence>
<evidence type="ECO:0000256" key="1">
    <source>
        <dbReference type="SAM" id="SignalP"/>
    </source>
</evidence>
<comment type="caution">
    <text evidence="3">The sequence shown here is derived from an EMBL/GenBank/DDBJ whole genome shotgun (WGS) entry which is preliminary data.</text>
</comment>
<sequence>MNQPALSVLALACVAGLAIATPAGAATPTASGADITLYRSDSATLYASSGDSNVDDGYAVIREQRALTLRPGLQDITLGDLPDHLDAEALALGFPDGGARVVSQRLLLGRGGSAALTGLIGREVSVLGSNGGTLASGTLKRVGADGLMIESTSGTSPGTTWIHQYAGVRVGNGDFPGGSSLRLRVAAARGGSSEAVLSYPTSGLGWRAAYVATLQPGDACRMQFESRASIANRSGRDWNDAKLTLIAGEPNFAKASAPRPLMMQAKAFAAAAPMPQQEQMDNYRSYTLPAPVSLPDGSVSQVPLYATRGMDCERTSLYENGGNWLPQQPMLGRDFNSDTTGGNIVGTLKLTAFDSLPAGYLRVLAQDSHGTPRFIGEGRIEDTPKGRDASITLGQAFDLRARRERTAFHVDQAGRTLDEAFRITLTNAGDSARTVTVREHPNRWREWKLASSSQQPARQTTDTLEFRVNVPADGKAVLDYAVHYRWTADQHPQQ</sequence>
<dbReference type="EMBL" id="JBFOHL010000006">
    <property type="protein sequence ID" value="MEW9624122.1"/>
    <property type="molecule type" value="Genomic_DNA"/>
</dbReference>
<name>A0ABV3QND5_9GAMM</name>
<dbReference type="PANTHER" id="PTHR38075:SF1">
    <property type="entry name" value="DUF4139 DOMAIN-CONTAINING PROTEIN"/>
    <property type="match status" value="1"/>
</dbReference>
<dbReference type="RefSeq" id="WP_367844432.1">
    <property type="nucleotide sequence ID" value="NZ_JBFOHL010000006.1"/>
</dbReference>
<feature type="domain" description="DUF4139" evidence="2">
    <location>
        <begin position="197"/>
        <end position="486"/>
    </location>
</feature>
<keyword evidence="4" id="KW-1185">Reference proteome</keyword>
<dbReference type="Pfam" id="PF13598">
    <property type="entry name" value="DUF4139"/>
    <property type="match status" value="1"/>
</dbReference>
<accession>A0ABV3QND5</accession>
<evidence type="ECO:0000313" key="3">
    <source>
        <dbReference type="EMBL" id="MEW9624122.1"/>
    </source>
</evidence>
<evidence type="ECO:0000313" key="4">
    <source>
        <dbReference type="Proteomes" id="UP001556170"/>
    </source>
</evidence>
<dbReference type="Proteomes" id="UP001556170">
    <property type="component" value="Unassembled WGS sequence"/>
</dbReference>
<organism evidence="3 4">
    <name type="scientific">Rhodanobacter geophilus</name>
    <dbReference type="NCBI Taxonomy" id="3162488"/>
    <lineage>
        <taxon>Bacteria</taxon>
        <taxon>Pseudomonadati</taxon>
        <taxon>Pseudomonadota</taxon>
        <taxon>Gammaproteobacteria</taxon>
        <taxon>Lysobacterales</taxon>
        <taxon>Rhodanobacteraceae</taxon>
        <taxon>Rhodanobacter</taxon>
    </lineage>
</organism>
<keyword evidence="1" id="KW-0732">Signal</keyword>